<comment type="similarity">
    <text evidence="1">Belongs to the type-I restriction system S methylase family.</text>
</comment>
<dbReference type="GO" id="GO:0003677">
    <property type="term" value="F:DNA binding"/>
    <property type="evidence" value="ECO:0007669"/>
    <property type="project" value="UniProtKB-KW"/>
</dbReference>
<evidence type="ECO:0000256" key="1">
    <source>
        <dbReference type="ARBA" id="ARBA00010923"/>
    </source>
</evidence>
<gene>
    <name evidence="5" type="ORF">JTJ23_08555</name>
</gene>
<feature type="domain" description="Type I restriction modification DNA specificity" evidence="4">
    <location>
        <begin position="2"/>
        <end position="180"/>
    </location>
</feature>
<evidence type="ECO:0000313" key="5">
    <source>
        <dbReference type="EMBL" id="MBN2953629.1"/>
    </source>
</evidence>
<dbReference type="PANTHER" id="PTHR30408">
    <property type="entry name" value="TYPE-1 RESTRICTION ENZYME ECOKI SPECIFICITY PROTEIN"/>
    <property type="match status" value="1"/>
</dbReference>
<name>A0A939CGH5_9FIRM</name>
<dbReference type="Gene3D" id="3.90.220.20">
    <property type="entry name" value="DNA methylase specificity domains"/>
    <property type="match status" value="1"/>
</dbReference>
<comment type="caution">
    <text evidence="5">The sequence shown here is derived from an EMBL/GenBank/DDBJ whole genome shotgun (WGS) entry which is preliminary data.</text>
</comment>
<keyword evidence="3" id="KW-0238">DNA-binding</keyword>
<dbReference type="InterPro" id="IPR000055">
    <property type="entry name" value="Restrct_endonuc_typeI_TRD"/>
</dbReference>
<dbReference type="InterPro" id="IPR044946">
    <property type="entry name" value="Restrct_endonuc_typeI_TRD_sf"/>
</dbReference>
<dbReference type="PANTHER" id="PTHR30408:SF13">
    <property type="entry name" value="TYPE I RESTRICTION ENZYME HINDI SPECIFICITY SUBUNIT"/>
    <property type="match status" value="1"/>
</dbReference>
<organism evidence="5 6">
    <name type="scientific">Fusicatenibacter saccharivorans</name>
    <dbReference type="NCBI Taxonomy" id="1150298"/>
    <lineage>
        <taxon>Bacteria</taxon>
        <taxon>Bacillati</taxon>
        <taxon>Bacillota</taxon>
        <taxon>Clostridia</taxon>
        <taxon>Lachnospirales</taxon>
        <taxon>Lachnospiraceae</taxon>
        <taxon>Fusicatenibacter</taxon>
    </lineage>
</organism>
<evidence type="ECO:0000256" key="2">
    <source>
        <dbReference type="ARBA" id="ARBA00022747"/>
    </source>
</evidence>
<dbReference type="InterPro" id="IPR052021">
    <property type="entry name" value="Type-I_RS_S_subunit"/>
</dbReference>
<dbReference type="GO" id="GO:0004519">
    <property type="term" value="F:endonuclease activity"/>
    <property type="evidence" value="ECO:0007669"/>
    <property type="project" value="UniProtKB-KW"/>
</dbReference>
<reference evidence="5" key="1">
    <citation type="submission" date="2021-02" db="EMBL/GenBank/DDBJ databases">
        <title>Metagenome-assembled genomes from human diarrheal sample B26.</title>
        <authorList>
            <person name="Ateba T.P."/>
            <person name="Alayande K.A."/>
            <person name="Mwanza M."/>
        </authorList>
    </citation>
    <scope>NUCLEOTIDE SEQUENCE</scope>
    <source>
        <strain evidence="5">06WH</strain>
    </source>
</reference>
<keyword evidence="5" id="KW-0255">Endonuclease</keyword>
<dbReference type="GO" id="GO:0009307">
    <property type="term" value="P:DNA restriction-modification system"/>
    <property type="evidence" value="ECO:0007669"/>
    <property type="project" value="UniProtKB-KW"/>
</dbReference>
<sequence>MAEWEKIRLGDVCKTNADTYSPKEKWDFANYLDTGNITNNTIDSIQFIELKNMKLPSRAKRKVKTDSIIYSTVRPNQRHFGIIKSQPENFLVSTGFVVIDVDTNVLNADFLYYLLMQNTLVDALQAIAEQSTSAYPAIKPSDIENLEIEIPDLATQKKISDILSSLDRKIAKNAEINKNLAA</sequence>
<accession>A0A939CGH5</accession>
<evidence type="ECO:0000259" key="4">
    <source>
        <dbReference type="Pfam" id="PF01420"/>
    </source>
</evidence>
<dbReference type="EMBL" id="JAFHBD010000034">
    <property type="protein sequence ID" value="MBN2953629.1"/>
    <property type="molecule type" value="Genomic_DNA"/>
</dbReference>
<evidence type="ECO:0000313" key="6">
    <source>
        <dbReference type="Proteomes" id="UP000737612"/>
    </source>
</evidence>
<protein>
    <submittedName>
        <fullName evidence="5">Restriction endonuclease subunit S</fullName>
    </submittedName>
</protein>
<keyword evidence="5" id="KW-0378">Hydrolase</keyword>
<proteinExistence type="inferred from homology"/>
<keyword evidence="2" id="KW-0680">Restriction system</keyword>
<evidence type="ECO:0000256" key="3">
    <source>
        <dbReference type="ARBA" id="ARBA00023125"/>
    </source>
</evidence>
<dbReference type="SUPFAM" id="SSF116734">
    <property type="entry name" value="DNA methylase specificity domain"/>
    <property type="match status" value="1"/>
</dbReference>
<keyword evidence="5" id="KW-0540">Nuclease</keyword>
<dbReference type="Pfam" id="PF01420">
    <property type="entry name" value="Methylase_S"/>
    <property type="match status" value="1"/>
</dbReference>
<dbReference type="AlphaFoldDB" id="A0A939CGH5"/>
<dbReference type="Proteomes" id="UP000737612">
    <property type="component" value="Unassembled WGS sequence"/>
</dbReference>